<feature type="compositionally biased region" description="Basic and acidic residues" evidence="1">
    <location>
        <begin position="30"/>
        <end position="39"/>
    </location>
</feature>
<gene>
    <name evidence="2" type="ORF">FA13DRAFT_1731864</name>
</gene>
<keyword evidence="3" id="KW-1185">Reference proteome</keyword>
<feature type="region of interest" description="Disordered" evidence="1">
    <location>
        <begin position="103"/>
        <end position="130"/>
    </location>
</feature>
<reference evidence="2 3" key="1">
    <citation type="journal article" date="2019" name="Nat. Ecol. Evol.">
        <title>Megaphylogeny resolves global patterns of mushroom evolution.</title>
        <authorList>
            <person name="Varga T."/>
            <person name="Krizsan K."/>
            <person name="Foldi C."/>
            <person name="Dima B."/>
            <person name="Sanchez-Garcia M."/>
            <person name="Sanchez-Ramirez S."/>
            <person name="Szollosi G.J."/>
            <person name="Szarkandi J.G."/>
            <person name="Papp V."/>
            <person name="Albert L."/>
            <person name="Andreopoulos W."/>
            <person name="Angelini C."/>
            <person name="Antonin V."/>
            <person name="Barry K.W."/>
            <person name="Bougher N.L."/>
            <person name="Buchanan P."/>
            <person name="Buyck B."/>
            <person name="Bense V."/>
            <person name="Catcheside P."/>
            <person name="Chovatia M."/>
            <person name="Cooper J."/>
            <person name="Damon W."/>
            <person name="Desjardin D."/>
            <person name="Finy P."/>
            <person name="Geml J."/>
            <person name="Haridas S."/>
            <person name="Hughes K."/>
            <person name="Justo A."/>
            <person name="Karasinski D."/>
            <person name="Kautmanova I."/>
            <person name="Kiss B."/>
            <person name="Kocsube S."/>
            <person name="Kotiranta H."/>
            <person name="LaButti K.M."/>
            <person name="Lechner B.E."/>
            <person name="Liimatainen K."/>
            <person name="Lipzen A."/>
            <person name="Lukacs Z."/>
            <person name="Mihaltcheva S."/>
            <person name="Morgado L.N."/>
            <person name="Niskanen T."/>
            <person name="Noordeloos M.E."/>
            <person name="Ohm R.A."/>
            <person name="Ortiz-Santana B."/>
            <person name="Ovrebo C."/>
            <person name="Racz N."/>
            <person name="Riley R."/>
            <person name="Savchenko A."/>
            <person name="Shiryaev A."/>
            <person name="Soop K."/>
            <person name="Spirin V."/>
            <person name="Szebenyi C."/>
            <person name="Tomsovsky M."/>
            <person name="Tulloss R.E."/>
            <person name="Uehling J."/>
            <person name="Grigoriev I.V."/>
            <person name="Vagvolgyi C."/>
            <person name="Papp T."/>
            <person name="Martin F.M."/>
            <person name="Miettinen O."/>
            <person name="Hibbett D.S."/>
            <person name="Nagy L.G."/>
        </authorList>
    </citation>
    <scope>NUCLEOTIDE SEQUENCE [LARGE SCALE GENOMIC DNA]</scope>
    <source>
        <strain evidence="2 3">FP101781</strain>
    </source>
</reference>
<evidence type="ECO:0000313" key="2">
    <source>
        <dbReference type="EMBL" id="TEB32127.1"/>
    </source>
</evidence>
<accession>A0A4Y7TD86</accession>
<feature type="region of interest" description="Disordered" evidence="1">
    <location>
        <begin position="1"/>
        <end position="68"/>
    </location>
</feature>
<dbReference type="AlphaFoldDB" id="A0A4Y7TD86"/>
<comment type="caution">
    <text evidence="2">The sequence shown here is derived from an EMBL/GenBank/DDBJ whole genome shotgun (WGS) entry which is preliminary data.</text>
</comment>
<evidence type="ECO:0000256" key="1">
    <source>
        <dbReference type="SAM" id="MobiDB-lite"/>
    </source>
</evidence>
<organism evidence="2 3">
    <name type="scientific">Coprinellus micaceus</name>
    <name type="common">Glistening ink-cap mushroom</name>
    <name type="synonym">Coprinus micaceus</name>
    <dbReference type="NCBI Taxonomy" id="71717"/>
    <lineage>
        <taxon>Eukaryota</taxon>
        <taxon>Fungi</taxon>
        <taxon>Dikarya</taxon>
        <taxon>Basidiomycota</taxon>
        <taxon>Agaricomycotina</taxon>
        <taxon>Agaricomycetes</taxon>
        <taxon>Agaricomycetidae</taxon>
        <taxon>Agaricales</taxon>
        <taxon>Agaricineae</taxon>
        <taxon>Psathyrellaceae</taxon>
        <taxon>Coprinellus</taxon>
    </lineage>
</organism>
<feature type="compositionally biased region" description="Polar residues" evidence="1">
    <location>
        <begin position="43"/>
        <end position="52"/>
    </location>
</feature>
<evidence type="ECO:0000313" key="3">
    <source>
        <dbReference type="Proteomes" id="UP000298030"/>
    </source>
</evidence>
<dbReference type="Proteomes" id="UP000298030">
    <property type="component" value="Unassembled WGS sequence"/>
</dbReference>
<proteinExistence type="predicted"/>
<name>A0A4Y7TD86_COPMI</name>
<protein>
    <submittedName>
        <fullName evidence="2">Uncharacterized protein</fullName>
    </submittedName>
</protein>
<dbReference type="EMBL" id="QPFP01000016">
    <property type="protein sequence ID" value="TEB32127.1"/>
    <property type="molecule type" value="Genomic_DNA"/>
</dbReference>
<sequence>MLAELVKSCGNPQTLPVTGGSAPEITPSSLDHEPSRDAVQDTAAESSPSAQTGEGLVSGDPPPTRAVAPHRVDTFINPTPHPTLALDFVHYVPISPADTLQHVEAPNDGPSRPLSPKASTTHTRNEGVWSGSNPWVRRPFGVAKLLQRTNSMSSIASTATTGTVNTVATASTAATIVGELWGFPLHLSKL</sequence>